<keyword evidence="6 7" id="KW-0472">Membrane</keyword>
<feature type="transmembrane region" description="Helical" evidence="7">
    <location>
        <begin position="474"/>
        <end position="496"/>
    </location>
</feature>
<evidence type="ECO:0000256" key="6">
    <source>
        <dbReference type="ARBA" id="ARBA00023136"/>
    </source>
</evidence>
<feature type="transmembrane region" description="Helical" evidence="7">
    <location>
        <begin position="102"/>
        <end position="127"/>
    </location>
</feature>
<sequence>MSRPRVRPEVALGVMCLSNFVASIDVTIVNVALPTLSRDLRADNAELQWIVDAYSLTAAGFLLTAGNLGDRYGRRGWLIVGLAIFGVTSAVAGSVGSAEALIAARAAMGLGAATIFPTTLALITNVFVDPTQRAKAIGLWSAIAGLGVVVGPIAGGWLLGQFAWGSIFWINVPIAAVAIVGAALFVPTSRDPARPPLDFPGLFLSGIAVTALTYTIIEAPNVGWTGGRTLTGLAGSAVMLATFLWHERRTSHPMLDLSIFADRRFAGGSIAVTTAYLTLCGVVFVMTQYLQFVTAYTPFQAGLRLLPLALSFAVASILAPRFAGRFGTPSVVAGGLAVYAAAIAWSGTFDTSTQYLVIAAAMALLGGGLGFTMAPATDAIMTSLSPATAGVGSAVTGATRQLGGTLGVAIIGSVFASVYTEKLDRSTALYYTTPRAHGSMRQSMAEAERVLGQLPATQAESVRHAVESAFLDSVWASCLVCTAVAAAAAAAAAVVLPRNVLQAHHSTTQITT</sequence>
<gene>
    <name evidence="9" type="primary">qacA_2</name>
    <name evidence="9" type="ORF">MSIMFB_05445</name>
</gene>
<feature type="transmembrane region" description="Helical" evidence="7">
    <location>
        <begin position="355"/>
        <end position="374"/>
    </location>
</feature>
<protein>
    <submittedName>
        <fullName evidence="9">Antiseptic resistance protein</fullName>
    </submittedName>
</protein>
<feature type="transmembrane region" description="Helical" evidence="7">
    <location>
        <begin position="265"/>
        <end position="289"/>
    </location>
</feature>
<evidence type="ECO:0000256" key="3">
    <source>
        <dbReference type="ARBA" id="ARBA00022475"/>
    </source>
</evidence>
<keyword evidence="3" id="KW-1003">Cell membrane</keyword>
<comment type="caution">
    <text evidence="9">The sequence shown here is derived from an EMBL/GenBank/DDBJ whole genome shotgun (WGS) entry which is preliminary data.</text>
</comment>
<dbReference type="Gene3D" id="1.20.1720.10">
    <property type="entry name" value="Multidrug resistance protein D"/>
    <property type="match status" value="1"/>
</dbReference>
<comment type="subcellular location">
    <subcellularLocation>
        <location evidence="1">Cell membrane</location>
        <topology evidence="1">Multi-pass membrane protein</topology>
    </subcellularLocation>
</comment>
<reference evidence="9 10" key="1">
    <citation type="submission" date="2017-10" db="EMBL/GenBank/DDBJ databases">
        <authorList>
            <consortium name="Urmite Genomes"/>
        </authorList>
    </citation>
    <scope>NUCLEOTIDE SEQUENCE [LARGE SCALE GENOMIC DNA]</scope>
    <source>
        <strain evidence="9 10">FB-527</strain>
    </source>
</reference>
<evidence type="ECO:0000313" key="9">
    <source>
        <dbReference type="EMBL" id="SOJ57963.1"/>
    </source>
</evidence>
<dbReference type="InterPro" id="IPR020846">
    <property type="entry name" value="MFS_dom"/>
</dbReference>
<feature type="transmembrane region" description="Helical" evidence="7">
    <location>
        <begin position="47"/>
        <end position="65"/>
    </location>
</feature>
<feature type="transmembrane region" description="Helical" evidence="7">
    <location>
        <begin position="331"/>
        <end position="349"/>
    </location>
</feature>
<dbReference type="Gene3D" id="1.20.1250.20">
    <property type="entry name" value="MFS general substrate transporter like domains"/>
    <property type="match status" value="1"/>
</dbReference>
<keyword evidence="5 7" id="KW-1133">Transmembrane helix</keyword>
<dbReference type="Pfam" id="PF07690">
    <property type="entry name" value="MFS_1"/>
    <property type="match status" value="1"/>
</dbReference>
<dbReference type="SUPFAM" id="SSF103473">
    <property type="entry name" value="MFS general substrate transporter"/>
    <property type="match status" value="1"/>
</dbReference>
<evidence type="ECO:0000259" key="8">
    <source>
        <dbReference type="PROSITE" id="PS50850"/>
    </source>
</evidence>
<feature type="transmembrane region" description="Helical" evidence="7">
    <location>
        <begin position="229"/>
        <end position="245"/>
    </location>
</feature>
<keyword evidence="4 7" id="KW-0812">Transmembrane</keyword>
<dbReference type="InterPro" id="IPR004638">
    <property type="entry name" value="EmrB-like"/>
</dbReference>
<dbReference type="InterPro" id="IPR023486">
    <property type="entry name" value="TFIIB_CS"/>
</dbReference>
<dbReference type="NCBIfam" id="TIGR00711">
    <property type="entry name" value="efflux_EmrB"/>
    <property type="match status" value="1"/>
</dbReference>
<dbReference type="GO" id="GO:0022857">
    <property type="term" value="F:transmembrane transporter activity"/>
    <property type="evidence" value="ECO:0007669"/>
    <property type="project" value="InterPro"/>
</dbReference>
<dbReference type="GO" id="GO:0005886">
    <property type="term" value="C:plasma membrane"/>
    <property type="evidence" value="ECO:0007669"/>
    <property type="project" value="UniProtKB-SubCell"/>
</dbReference>
<dbReference type="RefSeq" id="WP_186245307.1">
    <property type="nucleotide sequence ID" value="NZ_OCTY01000002.1"/>
</dbReference>
<keyword evidence="10" id="KW-1185">Reference proteome</keyword>
<evidence type="ECO:0000256" key="5">
    <source>
        <dbReference type="ARBA" id="ARBA00022989"/>
    </source>
</evidence>
<dbReference type="AlphaFoldDB" id="A0A7Z7IT05"/>
<accession>A0A7Z7IT05</accession>
<feature type="domain" description="Major facilitator superfamily (MFS) profile" evidence="8">
    <location>
        <begin position="11"/>
        <end position="500"/>
    </location>
</feature>
<dbReference type="InterPro" id="IPR011701">
    <property type="entry name" value="MFS"/>
</dbReference>
<dbReference type="PROSITE" id="PS50850">
    <property type="entry name" value="MFS"/>
    <property type="match status" value="1"/>
</dbReference>
<dbReference type="PANTHER" id="PTHR42718">
    <property type="entry name" value="MAJOR FACILITATOR SUPERFAMILY MULTIDRUG TRANSPORTER MFSC"/>
    <property type="match status" value="1"/>
</dbReference>
<feature type="transmembrane region" description="Helical" evidence="7">
    <location>
        <begin position="77"/>
        <end position="96"/>
    </location>
</feature>
<feature type="transmembrane region" description="Helical" evidence="7">
    <location>
        <begin position="199"/>
        <end position="217"/>
    </location>
</feature>
<dbReference type="PRINTS" id="PR01036">
    <property type="entry name" value="TCRTETB"/>
</dbReference>
<name>A0A7Z7IT05_9MYCO</name>
<evidence type="ECO:0000256" key="2">
    <source>
        <dbReference type="ARBA" id="ARBA00022448"/>
    </source>
</evidence>
<organism evidence="9 10">
    <name type="scientific">Mycobacterium simulans</name>
    <dbReference type="NCBI Taxonomy" id="627089"/>
    <lineage>
        <taxon>Bacteria</taxon>
        <taxon>Bacillati</taxon>
        <taxon>Actinomycetota</taxon>
        <taxon>Actinomycetes</taxon>
        <taxon>Mycobacteriales</taxon>
        <taxon>Mycobacteriaceae</taxon>
        <taxon>Mycobacterium</taxon>
    </lineage>
</organism>
<dbReference type="PANTHER" id="PTHR42718:SF42">
    <property type="entry name" value="EXPORT PROTEIN"/>
    <property type="match status" value="1"/>
</dbReference>
<dbReference type="EMBL" id="OCTY01000002">
    <property type="protein sequence ID" value="SOJ57963.1"/>
    <property type="molecule type" value="Genomic_DNA"/>
</dbReference>
<feature type="transmembrane region" description="Helical" evidence="7">
    <location>
        <begin position="402"/>
        <end position="420"/>
    </location>
</feature>
<feature type="transmembrane region" description="Helical" evidence="7">
    <location>
        <begin position="166"/>
        <end position="187"/>
    </location>
</feature>
<feature type="transmembrane region" description="Helical" evidence="7">
    <location>
        <begin position="139"/>
        <end position="160"/>
    </location>
</feature>
<evidence type="ECO:0000256" key="7">
    <source>
        <dbReference type="SAM" id="Phobius"/>
    </source>
</evidence>
<evidence type="ECO:0000256" key="4">
    <source>
        <dbReference type="ARBA" id="ARBA00022692"/>
    </source>
</evidence>
<evidence type="ECO:0000256" key="1">
    <source>
        <dbReference type="ARBA" id="ARBA00004651"/>
    </source>
</evidence>
<dbReference type="InterPro" id="IPR036259">
    <property type="entry name" value="MFS_trans_sf"/>
</dbReference>
<dbReference type="CDD" id="cd17321">
    <property type="entry name" value="MFS_MMR_MDR_like"/>
    <property type="match status" value="1"/>
</dbReference>
<proteinExistence type="predicted"/>
<dbReference type="PROSITE" id="PS00782">
    <property type="entry name" value="TFIIB"/>
    <property type="match status" value="1"/>
</dbReference>
<dbReference type="Proteomes" id="UP000554965">
    <property type="component" value="Unassembled WGS sequence"/>
</dbReference>
<evidence type="ECO:0000313" key="10">
    <source>
        <dbReference type="Proteomes" id="UP000554965"/>
    </source>
</evidence>
<keyword evidence="2" id="KW-0813">Transport</keyword>